<dbReference type="SUPFAM" id="SSF159594">
    <property type="entry name" value="XCC0632-like"/>
    <property type="match status" value="1"/>
</dbReference>
<organism evidence="2 3">
    <name type="scientific">Tistrella mobilis</name>
    <dbReference type="NCBI Taxonomy" id="171437"/>
    <lineage>
        <taxon>Bacteria</taxon>
        <taxon>Pseudomonadati</taxon>
        <taxon>Pseudomonadota</taxon>
        <taxon>Alphaproteobacteria</taxon>
        <taxon>Geminicoccales</taxon>
        <taxon>Geminicoccaceae</taxon>
        <taxon>Tistrella</taxon>
    </lineage>
</organism>
<reference evidence="2 3" key="1">
    <citation type="submission" date="2015-12" db="EMBL/GenBank/DDBJ databases">
        <title>Genome sequence of Tistrella mobilis MCCC 1A02139.</title>
        <authorList>
            <person name="Lu L."/>
            <person name="Lai Q."/>
            <person name="Shao Z."/>
            <person name="Qian P."/>
        </authorList>
    </citation>
    <scope>NUCLEOTIDE SEQUENCE [LARGE SCALE GENOMIC DNA]</scope>
    <source>
        <strain evidence="2 3">MCCC 1A02139</strain>
    </source>
</reference>
<dbReference type="OrthoDB" id="9808689at2"/>
<gene>
    <name evidence="2" type="ORF">AUP44_00200</name>
</gene>
<feature type="domain" description="ABC-type transport auxiliary lipoprotein component" evidence="1">
    <location>
        <begin position="45"/>
        <end position="208"/>
    </location>
</feature>
<comment type="caution">
    <text evidence="2">The sequence shown here is derived from an EMBL/GenBank/DDBJ whole genome shotgun (WGS) entry which is preliminary data.</text>
</comment>
<proteinExistence type="predicted"/>
<dbReference type="Gene3D" id="3.40.50.10610">
    <property type="entry name" value="ABC-type transport auxiliary lipoprotein component"/>
    <property type="match status" value="1"/>
</dbReference>
<dbReference type="AlphaFoldDB" id="A0A162M2W3"/>
<protein>
    <recommendedName>
        <fullName evidence="1">ABC-type transport auxiliary lipoprotein component domain-containing protein</fullName>
    </recommendedName>
</protein>
<dbReference type="Pfam" id="PF03886">
    <property type="entry name" value="ABC_trans_aux"/>
    <property type="match status" value="1"/>
</dbReference>
<accession>A0A162M2W3</accession>
<evidence type="ECO:0000259" key="1">
    <source>
        <dbReference type="Pfam" id="PF03886"/>
    </source>
</evidence>
<dbReference type="Proteomes" id="UP000075787">
    <property type="component" value="Unassembled WGS sequence"/>
</dbReference>
<dbReference type="InterPro" id="IPR006311">
    <property type="entry name" value="TAT_signal"/>
</dbReference>
<sequence length="223" mass="24036">MTDATAPQINRRAVLRTGMLAATAALVLSACSPGSLLLGDPPQLYRLTAPEQIPGVATGGPDWQLSVERPTASAALDTSRVVLQRGRSEIGYFARANWTDRTTGMMQSLMVDAFLNARSHVSVAPASVGLRPDFTLQSELLNYQAQYPAEGAGAPVIRLEVNTRLVTMPDRRIVAQKRFEIRQPAVTDGVQPVINAFDAATDRFLQELVVWAIDAGTAALPPR</sequence>
<dbReference type="RefSeq" id="WP_062760950.1">
    <property type="nucleotide sequence ID" value="NZ_CP121045.1"/>
</dbReference>
<name>A0A162M2W3_9PROT</name>
<dbReference type="EMBL" id="LPZR01000001">
    <property type="protein sequence ID" value="KYO57897.1"/>
    <property type="molecule type" value="Genomic_DNA"/>
</dbReference>
<evidence type="ECO:0000313" key="2">
    <source>
        <dbReference type="EMBL" id="KYO57897.1"/>
    </source>
</evidence>
<dbReference type="PROSITE" id="PS51318">
    <property type="entry name" value="TAT"/>
    <property type="match status" value="1"/>
</dbReference>
<dbReference type="InterPro" id="IPR005586">
    <property type="entry name" value="ABC_trans_aux"/>
</dbReference>
<dbReference type="GeneID" id="97242169"/>
<evidence type="ECO:0000313" key="3">
    <source>
        <dbReference type="Proteomes" id="UP000075787"/>
    </source>
</evidence>